<evidence type="ECO:0000256" key="7">
    <source>
        <dbReference type="RuleBase" id="RU003345"/>
    </source>
</evidence>
<evidence type="ECO:0000256" key="3">
    <source>
        <dbReference type="ARBA" id="ARBA00023027"/>
    </source>
</evidence>
<comment type="caution">
    <text evidence="9">The sequence shown here is derived from an EMBL/GenBank/DDBJ whole genome shotgun (WGS) entry which is preliminary data.</text>
</comment>
<name>A0A2S5JH11_9RHOB</name>
<dbReference type="PANTHER" id="PTHR43570:SF20">
    <property type="entry name" value="ALDEHYDE DEHYDROGENASE ALDX-RELATED"/>
    <property type="match status" value="1"/>
</dbReference>
<keyword evidence="10" id="KW-1185">Reference proteome</keyword>
<dbReference type="InterPro" id="IPR016163">
    <property type="entry name" value="Ald_DH_C"/>
</dbReference>
<dbReference type="GO" id="GO:0006081">
    <property type="term" value="P:aldehyde metabolic process"/>
    <property type="evidence" value="ECO:0007669"/>
    <property type="project" value="InterPro"/>
</dbReference>
<dbReference type="SUPFAM" id="SSF53720">
    <property type="entry name" value="ALDH-like"/>
    <property type="match status" value="1"/>
</dbReference>
<proteinExistence type="inferred from homology"/>
<organism evidence="9 10">
    <name type="scientific">Albidovulum inexpectatum</name>
    <dbReference type="NCBI Taxonomy" id="196587"/>
    <lineage>
        <taxon>Bacteria</taxon>
        <taxon>Pseudomonadati</taxon>
        <taxon>Pseudomonadota</taxon>
        <taxon>Alphaproteobacteria</taxon>
        <taxon>Rhodobacterales</taxon>
        <taxon>Paracoccaceae</taxon>
        <taxon>Albidovulum</taxon>
    </lineage>
</organism>
<evidence type="ECO:0000256" key="2">
    <source>
        <dbReference type="ARBA" id="ARBA00023002"/>
    </source>
</evidence>
<dbReference type="InterPro" id="IPR029510">
    <property type="entry name" value="Ald_DH_CS_GLU"/>
</dbReference>
<dbReference type="AlphaFoldDB" id="A0A2S5JH11"/>
<dbReference type="InterPro" id="IPR015590">
    <property type="entry name" value="Aldehyde_DH_dom"/>
</dbReference>
<evidence type="ECO:0000256" key="5">
    <source>
        <dbReference type="PIRSR" id="PIRSR036492-1"/>
    </source>
</evidence>
<protein>
    <recommendedName>
        <fullName evidence="4">Aldehyde dehydrogenase</fullName>
    </recommendedName>
</protein>
<evidence type="ECO:0000256" key="4">
    <source>
        <dbReference type="PIRNR" id="PIRNR036492"/>
    </source>
</evidence>
<dbReference type="InterPro" id="IPR012394">
    <property type="entry name" value="Aldehyde_DH_NAD(P)"/>
</dbReference>
<evidence type="ECO:0000313" key="9">
    <source>
        <dbReference type="EMBL" id="PPB80752.1"/>
    </source>
</evidence>
<dbReference type="Pfam" id="PF00171">
    <property type="entry name" value="Aldedh"/>
    <property type="match status" value="1"/>
</dbReference>
<dbReference type="InterPro" id="IPR016162">
    <property type="entry name" value="Ald_DH_N"/>
</dbReference>
<dbReference type="PROSITE" id="PS00687">
    <property type="entry name" value="ALDEHYDE_DEHYDR_GLU"/>
    <property type="match status" value="1"/>
</dbReference>
<dbReference type="PIRSF" id="PIRSF036492">
    <property type="entry name" value="ALDH"/>
    <property type="match status" value="1"/>
</dbReference>
<accession>A0A2S5JH11</accession>
<evidence type="ECO:0000313" key="10">
    <source>
        <dbReference type="Proteomes" id="UP000239736"/>
    </source>
</evidence>
<dbReference type="Gene3D" id="3.40.309.10">
    <property type="entry name" value="Aldehyde Dehydrogenase, Chain A, domain 2"/>
    <property type="match status" value="1"/>
</dbReference>
<dbReference type="Proteomes" id="UP000239736">
    <property type="component" value="Unassembled WGS sequence"/>
</dbReference>
<dbReference type="GO" id="GO:0005737">
    <property type="term" value="C:cytoplasm"/>
    <property type="evidence" value="ECO:0007669"/>
    <property type="project" value="TreeGrafter"/>
</dbReference>
<gene>
    <name evidence="9" type="ORF">LV82_01484</name>
</gene>
<feature type="active site" evidence="5 6">
    <location>
        <position position="221"/>
    </location>
</feature>
<dbReference type="GO" id="GO:0004029">
    <property type="term" value="F:aldehyde dehydrogenase (NAD+) activity"/>
    <property type="evidence" value="ECO:0007669"/>
    <property type="project" value="TreeGrafter"/>
</dbReference>
<keyword evidence="2 4" id="KW-0560">Oxidoreductase</keyword>
<dbReference type="InterPro" id="IPR016161">
    <property type="entry name" value="Ald_DH/histidinol_DH"/>
</dbReference>
<comment type="similarity">
    <text evidence="1 4 7">Belongs to the aldehyde dehydrogenase family.</text>
</comment>
<dbReference type="EMBL" id="PRDS01000004">
    <property type="protein sequence ID" value="PPB80752.1"/>
    <property type="molecule type" value="Genomic_DNA"/>
</dbReference>
<keyword evidence="3" id="KW-0520">NAD</keyword>
<dbReference type="PANTHER" id="PTHR43570">
    <property type="entry name" value="ALDEHYDE DEHYDROGENASE"/>
    <property type="match status" value="1"/>
</dbReference>
<feature type="domain" description="Aldehyde dehydrogenase" evidence="8">
    <location>
        <begin position="20"/>
        <end position="436"/>
    </location>
</feature>
<evidence type="ECO:0000256" key="1">
    <source>
        <dbReference type="ARBA" id="ARBA00009986"/>
    </source>
</evidence>
<evidence type="ECO:0000256" key="6">
    <source>
        <dbReference type="PROSITE-ProRule" id="PRU10007"/>
    </source>
</evidence>
<sequence length="469" mass="50494">MMDDLSTPPDSVRLQGLFDAMRTAARARPVVDLATRLDRLTRLRAMVLTHEQALVDAIGRDFGHRPAADTRILDIAPLLNAIHHARRRLKSWMRPRRRPVSWLFQPARAWIEPRPLGVVGVVAPWNYPLYLALGPAVDALAAGNRVLIKPSELCPAFSDLLARIVADSFAPDELAVVTGGPDLAARFCALPFDHLVFTGSTAVGRKVAQAAAPNLTPVTLELGGKSPAILAPDADPARAARSILFGKIINAGQTCVAPDYVLAPRDMLPALTDALHGRARDILGDGPCPTAIISDRHHARLMGLLDDLPPGTRVQTIGRDDPATRRMALRLVIDPAPDSALMREEIFGPILPVLPVDDIAQALDFVAGRDRPLAAYVFARSSRAARAHLAPLVAGGVTIGGTILHLAQDELPFGGVGASGMGAYHGSAGFERFSHMMPVFDPGPVNAFERMGPRFGRMAMAAYRLLRMR</sequence>
<evidence type="ECO:0000259" key="8">
    <source>
        <dbReference type="Pfam" id="PF00171"/>
    </source>
</evidence>
<reference evidence="9 10" key="1">
    <citation type="submission" date="2018-01" db="EMBL/GenBank/DDBJ databases">
        <title>Genomic Encyclopedia of Archaeal and Bacterial Type Strains, Phase II (KMG-II): from individual species to whole genera.</title>
        <authorList>
            <person name="Goeker M."/>
        </authorList>
    </citation>
    <scope>NUCLEOTIDE SEQUENCE [LARGE SCALE GENOMIC DNA]</scope>
    <source>
        <strain evidence="9 10">DSM 12048</strain>
    </source>
</reference>
<dbReference type="Gene3D" id="3.40.605.10">
    <property type="entry name" value="Aldehyde Dehydrogenase, Chain A, domain 1"/>
    <property type="match status" value="1"/>
</dbReference>
<feature type="active site" evidence="5">
    <location>
        <position position="255"/>
    </location>
</feature>